<evidence type="ECO:0000256" key="2">
    <source>
        <dbReference type="ARBA" id="ARBA00022485"/>
    </source>
</evidence>
<feature type="domain" description="4Fe-4S ferredoxin-type" evidence="8">
    <location>
        <begin position="15"/>
        <end position="83"/>
    </location>
</feature>
<dbReference type="Pfam" id="PF13183">
    <property type="entry name" value="Fer4_8"/>
    <property type="match status" value="1"/>
</dbReference>
<keyword evidence="4" id="KW-0560">Oxidoreductase</keyword>
<protein>
    <submittedName>
        <fullName evidence="9">(Fe-S)-binding protein</fullName>
    </submittedName>
</protein>
<evidence type="ECO:0000256" key="5">
    <source>
        <dbReference type="ARBA" id="ARBA00023004"/>
    </source>
</evidence>
<dbReference type="SUPFAM" id="SSF46548">
    <property type="entry name" value="alpha-helical ferredoxin"/>
    <property type="match status" value="1"/>
</dbReference>
<feature type="domain" description="Cysteine-rich" evidence="7">
    <location>
        <begin position="149"/>
        <end position="235"/>
    </location>
</feature>
<evidence type="ECO:0000259" key="7">
    <source>
        <dbReference type="Pfam" id="PF02754"/>
    </source>
</evidence>
<dbReference type="InterPro" id="IPR017896">
    <property type="entry name" value="4Fe4S_Fe-S-bd"/>
</dbReference>
<dbReference type="GO" id="GO:0005886">
    <property type="term" value="C:plasma membrane"/>
    <property type="evidence" value="ECO:0007669"/>
    <property type="project" value="TreeGrafter"/>
</dbReference>
<evidence type="ECO:0000256" key="3">
    <source>
        <dbReference type="ARBA" id="ARBA00022723"/>
    </source>
</evidence>
<organism evidence="9">
    <name type="scientific">Candidatus Heimdallarchaeum aukensis</name>
    <dbReference type="NCBI Taxonomy" id="2876573"/>
    <lineage>
        <taxon>Archaea</taxon>
        <taxon>Promethearchaeati</taxon>
        <taxon>Candidatus Heimdallarchaeota</taxon>
        <taxon>Candidatus Heimdallarchaeia (ex Rinke et al. 2021) (nom. nud.)</taxon>
        <taxon>Candidatus Heimdallarchaeales</taxon>
        <taxon>Candidatus Heimdallarchaeaceae</taxon>
        <taxon>Candidatus Heimdallarchaeum</taxon>
    </lineage>
</organism>
<dbReference type="PANTHER" id="PTHR43255:SF1">
    <property type="entry name" value="IRON-SULFUR-BINDING OXIDOREDUCTASE FADF-RELATED"/>
    <property type="match status" value="1"/>
</dbReference>
<gene>
    <name evidence="9" type="ORF">K9W45_04750</name>
</gene>
<reference evidence="9" key="1">
    <citation type="journal article" date="2022" name="Nat. Microbiol.">
        <title>Unique mobile elements and scalable gene flow at the prokaryote-eukaryote boundary revealed by circularized Asgard archaea genomes.</title>
        <authorList>
            <person name="Wu F."/>
            <person name="Speth D.R."/>
            <person name="Philosof A."/>
            <person name="Cremiere A."/>
            <person name="Narayanan A."/>
            <person name="Barco R.A."/>
            <person name="Connon S.A."/>
            <person name="Amend J.P."/>
            <person name="Antoshechkin I.A."/>
            <person name="Orphan V.J."/>
        </authorList>
    </citation>
    <scope>NUCLEOTIDE SEQUENCE</scope>
    <source>
        <strain evidence="9">PM71</strain>
    </source>
</reference>
<evidence type="ECO:0000256" key="4">
    <source>
        <dbReference type="ARBA" id="ARBA00023002"/>
    </source>
</evidence>
<dbReference type="EMBL" id="CP084166">
    <property type="protein sequence ID" value="UJG41776.1"/>
    <property type="molecule type" value="Genomic_DNA"/>
</dbReference>
<dbReference type="Pfam" id="PF02754">
    <property type="entry name" value="CCG"/>
    <property type="match status" value="2"/>
</dbReference>
<sequence>MTNTNDFPLSIEKYVQQCIYCGYCSVCPTYKEIGWESNHPRGILKQIEKYINEDTSREEQKTLFQAVFDCTLCGACQNICLSDIPIIDIWIQMRKEAFDKGLWKQELVQVTEFVKTTHNIYGLEPEDRLKWTEYVNINLNRRVKKNKPVLFFFGCQASYSGKMMKIAESAVKVLRKAKVDFTVLGEDEWCCGSPIFLGGGFDLGKSLAKHNLEEIKKLGIKTLVTACSGCYRTFKNVYPNILGEEWNIEVLHFSELISKLIKEGKIEFKKELSEKITYKDPCELVRHTGVIQAPRDVILNIKNVRYEELISNKENALCCGGGGLLKINNRPLVEQVNDRLMDEIAYSEADIVVNNCPLCLDTISLGVKKKNLNVEVIDMTELVARAMGIKEKEEDKD</sequence>
<dbReference type="Gene3D" id="1.10.1060.10">
    <property type="entry name" value="Alpha-helical ferredoxin"/>
    <property type="match status" value="1"/>
</dbReference>
<evidence type="ECO:0000256" key="6">
    <source>
        <dbReference type="ARBA" id="ARBA00023014"/>
    </source>
</evidence>
<evidence type="ECO:0000313" key="9">
    <source>
        <dbReference type="EMBL" id="UJG41776.1"/>
    </source>
</evidence>
<dbReference type="GO" id="GO:0046872">
    <property type="term" value="F:metal ion binding"/>
    <property type="evidence" value="ECO:0007669"/>
    <property type="project" value="UniProtKB-KW"/>
</dbReference>
<keyword evidence="3" id="KW-0479">Metal-binding</keyword>
<dbReference type="GO" id="GO:0016491">
    <property type="term" value="F:oxidoreductase activity"/>
    <property type="evidence" value="ECO:0007669"/>
    <property type="project" value="UniProtKB-KW"/>
</dbReference>
<dbReference type="PANTHER" id="PTHR43255">
    <property type="entry name" value="IRON-SULFUR-BINDING OXIDOREDUCTASE FADF-RELATED-RELATED"/>
    <property type="match status" value="1"/>
</dbReference>
<dbReference type="Proteomes" id="UP001201020">
    <property type="component" value="Chromosome"/>
</dbReference>
<comment type="similarity">
    <text evidence="1">Belongs to the HdrC family.</text>
</comment>
<dbReference type="InterPro" id="IPR009051">
    <property type="entry name" value="Helical_ferredxn"/>
</dbReference>
<evidence type="ECO:0000259" key="8">
    <source>
        <dbReference type="Pfam" id="PF13183"/>
    </source>
</evidence>
<dbReference type="AlphaFoldDB" id="A0A9Y1BMH8"/>
<dbReference type="InterPro" id="IPR004017">
    <property type="entry name" value="Cys_rich_dom"/>
</dbReference>
<dbReference type="GO" id="GO:0051539">
    <property type="term" value="F:4 iron, 4 sulfur cluster binding"/>
    <property type="evidence" value="ECO:0007669"/>
    <property type="project" value="UniProtKB-KW"/>
</dbReference>
<accession>A0A9Y1BMH8</accession>
<proteinExistence type="inferred from homology"/>
<feature type="domain" description="Cysteine-rich" evidence="7">
    <location>
        <begin position="276"/>
        <end position="362"/>
    </location>
</feature>
<name>A0A9Y1BMH8_9ARCH</name>
<keyword evidence="6" id="KW-0411">Iron-sulfur</keyword>
<dbReference type="InterPro" id="IPR051460">
    <property type="entry name" value="HdrC_iron-sulfur_subunit"/>
</dbReference>
<keyword evidence="2" id="KW-0004">4Fe-4S</keyword>
<keyword evidence="5" id="KW-0408">Iron</keyword>
<evidence type="ECO:0000256" key="1">
    <source>
        <dbReference type="ARBA" id="ARBA00007097"/>
    </source>
</evidence>